<protein>
    <submittedName>
        <fullName evidence="1">Uncharacterized protein</fullName>
    </submittedName>
</protein>
<dbReference type="AlphaFoldDB" id="A0A0G4ETF0"/>
<dbReference type="EMBL" id="CDMY01000302">
    <property type="protein sequence ID" value="CEM00933.1"/>
    <property type="molecule type" value="Genomic_DNA"/>
</dbReference>
<reference evidence="1 2" key="1">
    <citation type="submission" date="2014-11" db="EMBL/GenBank/DDBJ databases">
        <authorList>
            <person name="Zhu J."/>
            <person name="Qi W."/>
            <person name="Song R."/>
        </authorList>
    </citation>
    <scope>NUCLEOTIDE SEQUENCE [LARGE SCALE GENOMIC DNA]</scope>
</reference>
<keyword evidence="2" id="KW-1185">Reference proteome</keyword>
<dbReference type="VEuPathDB" id="CryptoDB:Vbra_8074"/>
<dbReference type="Proteomes" id="UP000041254">
    <property type="component" value="Unassembled WGS sequence"/>
</dbReference>
<evidence type="ECO:0000313" key="1">
    <source>
        <dbReference type="EMBL" id="CEM00933.1"/>
    </source>
</evidence>
<evidence type="ECO:0000313" key="2">
    <source>
        <dbReference type="Proteomes" id="UP000041254"/>
    </source>
</evidence>
<dbReference type="PhylomeDB" id="A0A0G4ETF0"/>
<proteinExistence type="predicted"/>
<name>A0A0G4ETF0_VITBC</name>
<sequence length="381" mass="43180">MQAGLAVASRHVLGSHRSPALAATASPSPYATQFQQRLVHRRLLTSPAADILLQRWEKKRYRLVSNCGVQCVMDLLRNWFEVQRTYEFAHADLAVRPFGVGEDLWLPVQVKTCKQKSSSGGRAWFFHLVQQYAGMPVVCVALREYRIWCYDGSMLKEEGGKSGHIAISENGKWDHEKFRCSATLEGQESLAHKLLLAYHDTAFIKDSLGNIMRQRSETHQKGEESVAAWAPLLSAAGMDIRPRQLRYEDTPVDAVWRWNGKKFLKSAGRKGARLTIQLYEEQDFDLLAVSVPGDRYFYLIPTEVLVQRGKVRGNGERRKCSGSSLYLWTPEAQVMQKRKEENGCRGRKADFWASEYLIDTCADDGRVGRLHAILEGAKCSK</sequence>
<organism evidence="1 2">
    <name type="scientific">Vitrella brassicaformis (strain CCMP3155)</name>
    <dbReference type="NCBI Taxonomy" id="1169540"/>
    <lineage>
        <taxon>Eukaryota</taxon>
        <taxon>Sar</taxon>
        <taxon>Alveolata</taxon>
        <taxon>Colpodellida</taxon>
        <taxon>Vitrellaceae</taxon>
        <taxon>Vitrella</taxon>
    </lineage>
</organism>
<accession>A0A0G4ETF0</accession>
<dbReference type="InParanoid" id="A0A0G4ETF0"/>
<gene>
    <name evidence="1" type="ORF">Vbra_8074</name>
</gene>